<accession>A0ABS5BLP8</accession>
<keyword evidence="3" id="KW-0808">Transferase</keyword>
<keyword evidence="6 8" id="KW-0472">Membrane</keyword>
<evidence type="ECO:0000256" key="8">
    <source>
        <dbReference type="SAM" id="Phobius"/>
    </source>
</evidence>
<evidence type="ECO:0000313" key="9">
    <source>
        <dbReference type="EMBL" id="MBP3954639.1"/>
    </source>
</evidence>
<comment type="caution">
    <text evidence="9">The sequence shown here is derived from an EMBL/GenBank/DDBJ whole genome shotgun (WGS) entry which is preliminary data.</text>
</comment>
<evidence type="ECO:0000256" key="3">
    <source>
        <dbReference type="ARBA" id="ARBA00022679"/>
    </source>
</evidence>
<comment type="similarity">
    <text evidence="7">Belongs to the glycosyltransferase 87 family.</text>
</comment>
<sequence>MADRVSSSLPPEPDRGYVIPARWWSWIGAPEARAALVWLAVLVTSAVFTYRAFVWFANPPDAPPERQRADGSAGHAQVDFGGQWLMGRMIVTGNGRALYHRQRQWSVLRAGYPDSAEAPAQRNGPTLAHPFATSARPNETMAHDADNLMGWFMGVENDPAWDWKTVGGAAVAPLSQPLTGNPFVAVALEKQATDSVSPRIVEAVNKPSVGGPLYPPVHALFYAPLGLIENPQHAYRTFQALSLFVILLSGLGVKVLSRGRVWWSVATLCILFFPGTRGAIDLGQNPALSLCTLVWGWALTSRGYPVAGGMVWGLLAFKPVWAMAFFLVPLLMRNWRFCVAMVLTGAALGAITLPLVGLQSWFEWLEVGRSASELYKVNDNWIHLSRDLHGIPRRVLHDFSKPEKERETALANGLAWGLWAVVFGGTALIYLTRGDRTRGTGLSAGFLFLGAYLTCYRFMYYDVLLGAVAVAVLLAEPRHFLRTSAFGLVLGKIDPGLPTKRELVPPARALQPFGARMLGYVNSFPFTVLVLLFLLENSLSGMNLEATVGFGYFATPPTEPGGGATPRLKADTGAKYPLDTFLLLALWAWCAWRVIRGDERSESGTFSVSGVSARDGATN</sequence>
<feature type="transmembrane region" description="Helical" evidence="8">
    <location>
        <begin position="338"/>
        <end position="362"/>
    </location>
</feature>
<evidence type="ECO:0000313" key="10">
    <source>
        <dbReference type="Proteomes" id="UP000676565"/>
    </source>
</evidence>
<dbReference type="EMBL" id="JAGKQQ010000001">
    <property type="protein sequence ID" value="MBP3954639.1"/>
    <property type="molecule type" value="Genomic_DNA"/>
</dbReference>
<keyword evidence="4 8" id="KW-0812">Transmembrane</keyword>
<keyword evidence="10" id="KW-1185">Reference proteome</keyword>
<dbReference type="RefSeq" id="WP_210652759.1">
    <property type="nucleotide sequence ID" value="NZ_JAGKQQ010000001.1"/>
</dbReference>
<keyword evidence="2" id="KW-1003">Cell membrane</keyword>
<feature type="transmembrane region" description="Helical" evidence="8">
    <location>
        <begin position="238"/>
        <end position="256"/>
    </location>
</feature>
<protein>
    <submittedName>
        <fullName evidence="9">DUF2029 domain-containing protein</fullName>
    </submittedName>
</protein>
<comment type="subcellular location">
    <subcellularLocation>
        <location evidence="1">Cell membrane</location>
        <topology evidence="1">Multi-pass membrane protein</topology>
    </subcellularLocation>
</comment>
<feature type="transmembrane region" description="Helical" evidence="8">
    <location>
        <begin position="262"/>
        <end position="280"/>
    </location>
</feature>
<keyword evidence="5 8" id="KW-1133">Transmembrane helix</keyword>
<gene>
    <name evidence="9" type="ORF">J8F10_04990</name>
</gene>
<dbReference type="InterPro" id="IPR018584">
    <property type="entry name" value="GT87"/>
</dbReference>
<feature type="transmembrane region" description="Helical" evidence="8">
    <location>
        <begin position="409"/>
        <end position="430"/>
    </location>
</feature>
<evidence type="ECO:0000256" key="4">
    <source>
        <dbReference type="ARBA" id="ARBA00022692"/>
    </source>
</evidence>
<organism evidence="9 10">
    <name type="scientific">Gemmata palustris</name>
    <dbReference type="NCBI Taxonomy" id="2822762"/>
    <lineage>
        <taxon>Bacteria</taxon>
        <taxon>Pseudomonadati</taxon>
        <taxon>Planctomycetota</taxon>
        <taxon>Planctomycetia</taxon>
        <taxon>Gemmatales</taxon>
        <taxon>Gemmataceae</taxon>
        <taxon>Gemmata</taxon>
    </lineage>
</organism>
<feature type="transmembrane region" description="Helical" evidence="8">
    <location>
        <begin position="517"/>
        <end position="535"/>
    </location>
</feature>
<feature type="transmembrane region" description="Helical" evidence="8">
    <location>
        <begin position="437"/>
        <end position="453"/>
    </location>
</feature>
<evidence type="ECO:0000256" key="2">
    <source>
        <dbReference type="ARBA" id="ARBA00022475"/>
    </source>
</evidence>
<name>A0ABS5BLP8_9BACT</name>
<evidence type="ECO:0000256" key="7">
    <source>
        <dbReference type="ARBA" id="ARBA00024033"/>
    </source>
</evidence>
<evidence type="ECO:0000256" key="6">
    <source>
        <dbReference type="ARBA" id="ARBA00023136"/>
    </source>
</evidence>
<proteinExistence type="inferred from homology"/>
<dbReference type="Pfam" id="PF09594">
    <property type="entry name" value="GT87"/>
    <property type="match status" value="1"/>
</dbReference>
<evidence type="ECO:0000256" key="1">
    <source>
        <dbReference type="ARBA" id="ARBA00004651"/>
    </source>
</evidence>
<evidence type="ECO:0000256" key="5">
    <source>
        <dbReference type="ARBA" id="ARBA00022989"/>
    </source>
</evidence>
<dbReference type="Proteomes" id="UP000676565">
    <property type="component" value="Unassembled WGS sequence"/>
</dbReference>
<feature type="transmembrane region" description="Helical" evidence="8">
    <location>
        <begin position="310"/>
        <end position="331"/>
    </location>
</feature>
<reference evidence="9 10" key="1">
    <citation type="submission" date="2021-04" db="EMBL/GenBank/DDBJ databases">
        <authorList>
            <person name="Ivanova A."/>
        </authorList>
    </citation>
    <scope>NUCLEOTIDE SEQUENCE [LARGE SCALE GENOMIC DNA]</scope>
    <source>
        <strain evidence="9 10">G18</strain>
    </source>
</reference>